<dbReference type="PROSITE" id="PS50043">
    <property type="entry name" value="HTH_LUXR_2"/>
    <property type="match status" value="1"/>
</dbReference>
<comment type="caution">
    <text evidence="5">The sequence shown here is derived from an EMBL/GenBank/DDBJ whole genome shotgun (WGS) entry which is preliminary data.</text>
</comment>
<dbReference type="RefSeq" id="WP_201955917.1">
    <property type="nucleotide sequence ID" value="NZ_JAERRJ010000016.1"/>
</dbReference>
<dbReference type="Pfam" id="PF13191">
    <property type="entry name" value="AAA_16"/>
    <property type="match status" value="1"/>
</dbReference>
<dbReference type="PRINTS" id="PR00038">
    <property type="entry name" value="HTHLUXR"/>
</dbReference>
<reference evidence="5 6" key="1">
    <citation type="submission" date="2021-01" db="EMBL/GenBank/DDBJ databases">
        <title>WGS of actinomycetes isolated from Thailand.</title>
        <authorList>
            <person name="Thawai C."/>
        </authorList>
    </citation>
    <scope>NUCLEOTIDE SEQUENCE [LARGE SCALE GENOMIC DNA]</scope>
    <source>
        <strain evidence="5 6">LPG 2</strain>
    </source>
</reference>
<dbReference type="InterPro" id="IPR036388">
    <property type="entry name" value="WH-like_DNA-bd_sf"/>
</dbReference>
<proteinExistence type="predicted"/>
<protein>
    <submittedName>
        <fullName evidence="5">AAA family ATPase</fullName>
    </submittedName>
</protein>
<dbReference type="InterPro" id="IPR041664">
    <property type="entry name" value="AAA_16"/>
</dbReference>
<accession>A0ABS1MJL2</accession>
<dbReference type="Gene3D" id="1.10.10.10">
    <property type="entry name" value="Winged helix-like DNA-binding domain superfamily/Winged helix DNA-binding domain"/>
    <property type="match status" value="1"/>
</dbReference>
<evidence type="ECO:0000313" key="5">
    <source>
        <dbReference type="EMBL" id="MBL1079433.1"/>
    </source>
</evidence>
<dbReference type="PANTHER" id="PTHR16305">
    <property type="entry name" value="TESTICULAR SOLUBLE ADENYLYL CYCLASE"/>
    <property type="match status" value="1"/>
</dbReference>
<gene>
    <name evidence="5" type="ORF">JK358_34010</name>
</gene>
<name>A0ABS1MJL2_9NOCA</name>
<keyword evidence="2" id="KW-0067">ATP-binding</keyword>
<dbReference type="SUPFAM" id="SSF46894">
    <property type="entry name" value="C-terminal effector domain of the bipartite response regulators"/>
    <property type="match status" value="1"/>
</dbReference>
<keyword evidence="6" id="KW-1185">Reference proteome</keyword>
<dbReference type="CDD" id="cd06170">
    <property type="entry name" value="LuxR_C_like"/>
    <property type="match status" value="1"/>
</dbReference>
<evidence type="ECO:0000313" key="6">
    <source>
        <dbReference type="Proteomes" id="UP000602198"/>
    </source>
</evidence>
<dbReference type="PANTHER" id="PTHR16305:SF35">
    <property type="entry name" value="TRANSCRIPTIONAL ACTIVATOR DOMAIN"/>
    <property type="match status" value="1"/>
</dbReference>
<organism evidence="5 6">
    <name type="scientific">Nocardia acididurans</name>
    <dbReference type="NCBI Taxonomy" id="2802282"/>
    <lineage>
        <taxon>Bacteria</taxon>
        <taxon>Bacillati</taxon>
        <taxon>Actinomycetota</taxon>
        <taxon>Actinomycetes</taxon>
        <taxon>Mycobacteriales</taxon>
        <taxon>Nocardiaceae</taxon>
        <taxon>Nocardia</taxon>
    </lineage>
</organism>
<dbReference type="SMART" id="SM00421">
    <property type="entry name" value="HTH_LUXR"/>
    <property type="match status" value="1"/>
</dbReference>
<dbReference type="EMBL" id="JAERRJ010000016">
    <property type="protein sequence ID" value="MBL1079433.1"/>
    <property type="molecule type" value="Genomic_DNA"/>
</dbReference>
<dbReference type="Gene3D" id="1.25.40.10">
    <property type="entry name" value="Tetratricopeptide repeat domain"/>
    <property type="match status" value="1"/>
</dbReference>
<sequence length="975" mass="103381">MPRLLGRKTEQQRLDRLIEGARGGTGAALVLIGEPGIGKTVLLDYAVARATGFRVLSCRGVPSETEVAFAALHELLWPVLDLVDGLPAAQADALRGALGLAEPQGGPLLIGVAVLTLLSELAERQPVLVVVDDLHLLDAASRNSLAFVARRTAADPILVLFAAHPGTAGPAQTLPVLTVPELDPASAQQLAAQQNPSLSPLRMRRLLRLTAGNPLALVELSRGAGRELGPAADRRPELGPRLRDAFEVAFRQLGAGRFTALLVAAAEDGGDTAVVLRAAHARGASDADWHAALESGLMRAEEGRITVRHPLIRAAVLETADPAERRAVHATLAQVLAETDPDRSAWHLAEAATHPDESIAAALDAVAERAWARGGLITAARTLRRAAALSPDAASAALRLSRSARAAWDSGDVETARELLTAAGDRADPEEVSIAGGGLAGMFELGQGNPERARELLSRDAARVEPRFRAELRHGVTRAEWVVGDAMSMEQLATLAAEGVEVPAVGGGRAADRVYPEGRAAVGADARDGDTRGGAVIGRDARGEDAGDPLLPWRLPVADIAMLLGTETQALALYHAGIDRLRTEGPISWLGYTLGQRSWLYFVTGRWDDALTDTAEALRLAVDFTGRKTVADAYRTMAFIAALRGDAAAVDEFNGRVLEFAEPRGYYPLTSAAYWCRALHALGDGRTDDAGELLDLIAQPGHPAHHPSVALLSAGYAIEAAVRSGRPERAERYLKTLVEYGESFGPGPLSGAVPDGPIGTGRTRTNARSGRTPADTTVGRSTRRDPASAEGVVARSAETGTVRGGVPDWVRADVELGRALLAAGADAEAHFTAALESAPAHRPFALARYRLAYGEWLRRARRRLDAQEQLRGALRVFEGFGAGPWAARAARELTMAGDRQAGTGETPQRTLLTAQELQVAKLAATGLTNRDIAARLLISPRTVGHHLSNVFQKLGLARREQLASIDFERGFRLSL</sequence>
<feature type="domain" description="HTH luxR-type" evidence="4">
    <location>
        <begin position="905"/>
        <end position="970"/>
    </location>
</feature>
<dbReference type="InterPro" id="IPR016032">
    <property type="entry name" value="Sig_transdc_resp-reg_C-effctor"/>
</dbReference>
<evidence type="ECO:0000259" key="4">
    <source>
        <dbReference type="PROSITE" id="PS50043"/>
    </source>
</evidence>
<dbReference type="InterPro" id="IPR011990">
    <property type="entry name" value="TPR-like_helical_dom_sf"/>
</dbReference>
<evidence type="ECO:0000256" key="2">
    <source>
        <dbReference type="ARBA" id="ARBA00022840"/>
    </source>
</evidence>
<dbReference type="InterPro" id="IPR003593">
    <property type="entry name" value="AAA+_ATPase"/>
</dbReference>
<dbReference type="PROSITE" id="PS00622">
    <property type="entry name" value="HTH_LUXR_1"/>
    <property type="match status" value="1"/>
</dbReference>
<dbReference type="Pfam" id="PF00196">
    <property type="entry name" value="GerE"/>
    <property type="match status" value="1"/>
</dbReference>
<dbReference type="InterPro" id="IPR000792">
    <property type="entry name" value="Tscrpt_reg_LuxR_C"/>
</dbReference>
<keyword evidence="1" id="KW-0547">Nucleotide-binding</keyword>
<feature type="compositionally biased region" description="Polar residues" evidence="3">
    <location>
        <begin position="762"/>
        <end position="780"/>
    </location>
</feature>
<evidence type="ECO:0000256" key="3">
    <source>
        <dbReference type="SAM" id="MobiDB-lite"/>
    </source>
</evidence>
<dbReference type="SUPFAM" id="SSF52540">
    <property type="entry name" value="P-loop containing nucleoside triphosphate hydrolases"/>
    <property type="match status" value="1"/>
</dbReference>
<dbReference type="Proteomes" id="UP000602198">
    <property type="component" value="Unassembled WGS sequence"/>
</dbReference>
<evidence type="ECO:0000256" key="1">
    <source>
        <dbReference type="ARBA" id="ARBA00022741"/>
    </source>
</evidence>
<feature type="region of interest" description="Disordered" evidence="3">
    <location>
        <begin position="760"/>
        <end position="791"/>
    </location>
</feature>
<dbReference type="InterPro" id="IPR027417">
    <property type="entry name" value="P-loop_NTPase"/>
</dbReference>
<dbReference type="SUPFAM" id="SSF48452">
    <property type="entry name" value="TPR-like"/>
    <property type="match status" value="1"/>
</dbReference>
<dbReference type="Gene3D" id="3.40.50.300">
    <property type="entry name" value="P-loop containing nucleotide triphosphate hydrolases"/>
    <property type="match status" value="1"/>
</dbReference>
<dbReference type="SMART" id="SM00382">
    <property type="entry name" value="AAA"/>
    <property type="match status" value="1"/>
</dbReference>